<reference evidence="2" key="1">
    <citation type="journal article" date="2015" name="Nature">
        <title>Complex archaea that bridge the gap between prokaryotes and eukaryotes.</title>
        <authorList>
            <person name="Spang A."/>
            <person name="Saw J.H."/>
            <person name="Jorgensen S.L."/>
            <person name="Zaremba-Niedzwiedzka K."/>
            <person name="Martijn J."/>
            <person name="Lind A.E."/>
            <person name="van Eijk R."/>
            <person name="Schleper C."/>
            <person name="Guy L."/>
            <person name="Ettema T.J."/>
        </authorList>
    </citation>
    <scope>NUCLEOTIDE SEQUENCE</scope>
</reference>
<accession>A0A0F9C9V5</accession>
<keyword evidence="1" id="KW-0812">Transmembrane</keyword>
<comment type="caution">
    <text evidence="2">The sequence shown here is derived from an EMBL/GenBank/DDBJ whole genome shotgun (WGS) entry which is preliminary data.</text>
</comment>
<dbReference type="EMBL" id="LAZR01037095">
    <property type="protein sequence ID" value="KKL23112.1"/>
    <property type="molecule type" value="Genomic_DNA"/>
</dbReference>
<feature type="transmembrane region" description="Helical" evidence="1">
    <location>
        <begin position="15"/>
        <end position="38"/>
    </location>
</feature>
<gene>
    <name evidence="2" type="ORF">LCGC14_2428670</name>
</gene>
<keyword evidence="1" id="KW-0472">Membrane</keyword>
<organism evidence="2">
    <name type="scientific">marine sediment metagenome</name>
    <dbReference type="NCBI Taxonomy" id="412755"/>
    <lineage>
        <taxon>unclassified sequences</taxon>
        <taxon>metagenomes</taxon>
        <taxon>ecological metagenomes</taxon>
    </lineage>
</organism>
<dbReference type="AlphaFoldDB" id="A0A0F9C9V5"/>
<keyword evidence="1" id="KW-1133">Transmembrane helix</keyword>
<sequence>MSNNFNSMKKSIENVLLFLGIGFIALSLIVFFYAFGLYELLTDIIPTTINGIVYLLLGITFTYLGRSLRKT</sequence>
<evidence type="ECO:0000256" key="1">
    <source>
        <dbReference type="SAM" id="Phobius"/>
    </source>
</evidence>
<name>A0A0F9C9V5_9ZZZZ</name>
<feature type="transmembrane region" description="Helical" evidence="1">
    <location>
        <begin position="44"/>
        <end position="64"/>
    </location>
</feature>
<evidence type="ECO:0000313" key="2">
    <source>
        <dbReference type="EMBL" id="KKL23112.1"/>
    </source>
</evidence>
<proteinExistence type="predicted"/>
<protein>
    <submittedName>
        <fullName evidence="2">Uncharacterized protein</fullName>
    </submittedName>
</protein>